<accession>A0ACC3MX10</accession>
<reference evidence="1" key="1">
    <citation type="submission" date="2023-07" db="EMBL/GenBank/DDBJ databases">
        <title>Black Yeasts Isolated from many extreme environments.</title>
        <authorList>
            <person name="Coleine C."/>
            <person name="Stajich J.E."/>
            <person name="Selbmann L."/>
        </authorList>
    </citation>
    <scope>NUCLEOTIDE SEQUENCE</scope>
    <source>
        <strain evidence="1">CCFEE 5714</strain>
    </source>
</reference>
<proteinExistence type="predicted"/>
<evidence type="ECO:0000313" key="1">
    <source>
        <dbReference type="EMBL" id="KAK3704773.1"/>
    </source>
</evidence>
<dbReference type="Proteomes" id="UP001281147">
    <property type="component" value="Unassembled WGS sequence"/>
</dbReference>
<name>A0ACC3MX10_9PEZI</name>
<keyword evidence="2" id="KW-1185">Reference proteome</keyword>
<sequence length="271" mass="29867">MQPDRVAATEQCIFALQLYYTSVILWVLSLALSKASTASLLMRLGVTKQHKMAFGAMLAFVALWGVASVFALALQCDLSQPWKLAGAQCSGMTLRWEIISAFDILFEVAVPFAAAALVWPLKAAITTKLNVTLAFCFRLLLAIIIAIRLLNFPANTLTRDPTLRLDLFVVWSQTQMFWSIISAIIPSLRPFLRGLSTYTEGLGGSTTDPHSQRYAKPSEYELSNLRSTASNSNHHLRKSQSHWKGGGDSSKDFLDTIIRNTGQHSTSVGRA</sequence>
<comment type="caution">
    <text evidence="1">The sequence shown here is derived from an EMBL/GenBank/DDBJ whole genome shotgun (WGS) entry which is preliminary data.</text>
</comment>
<dbReference type="EMBL" id="JAUTXU010000135">
    <property type="protein sequence ID" value="KAK3704773.1"/>
    <property type="molecule type" value="Genomic_DNA"/>
</dbReference>
<protein>
    <submittedName>
        <fullName evidence="1">Uncharacterized protein</fullName>
    </submittedName>
</protein>
<evidence type="ECO:0000313" key="2">
    <source>
        <dbReference type="Proteomes" id="UP001281147"/>
    </source>
</evidence>
<gene>
    <name evidence="1" type="ORF">LTR37_013604</name>
</gene>
<organism evidence="1 2">
    <name type="scientific">Vermiconidia calcicola</name>
    <dbReference type="NCBI Taxonomy" id="1690605"/>
    <lineage>
        <taxon>Eukaryota</taxon>
        <taxon>Fungi</taxon>
        <taxon>Dikarya</taxon>
        <taxon>Ascomycota</taxon>
        <taxon>Pezizomycotina</taxon>
        <taxon>Dothideomycetes</taxon>
        <taxon>Dothideomycetidae</taxon>
        <taxon>Mycosphaerellales</taxon>
        <taxon>Extremaceae</taxon>
        <taxon>Vermiconidia</taxon>
    </lineage>
</organism>